<reference evidence="2" key="1">
    <citation type="submission" date="2020-02" db="EMBL/GenBank/DDBJ databases">
        <authorList>
            <person name="Meier V. D."/>
        </authorList>
    </citation>
    <scope>NUCLEOTIDE SEQUENCE</scope>
    <source>
        <strain evidence="2">AVDCRST_MAG23</strain>
    </source>
</reference>
<name>A0A6J4TYU2_9SPHN</name>
<protein>
    <submittedName>
        <fullName evidence="2">Uncharacterized protein</fullName>
    </submittedName>
</protein>
<keyword evidence="1" id="KW-0812">Transmembrane</keyword>
<feature type="transmembrane region" description="Helical" evidence="1">
    <location>
        <begin position="223"/>
        <end position="240"/>
    </location>
</feature>
<feature type="transmembrane region" description="Helical" evidence="1">
    <location>
        <begin position="494"/>
        <end position="511"/>
    </location>
</feature>
<feature type="transmembrane region" description="Helical" evidence="1">
    <location>
        <begin position="531"/>
        <end position="550"/>
    </location>
</feature>
<accession>A0A6J4TYU2</accession>
<feature type="transmembrane region" description="Helical" evidence="1">
    <location>
        <begin position="140"/>
        <end position="164"/>
    </location>
</feature>
<feature type="transmembrane region" description="Helical" evidence="1">
    <location>
        <begin position="418"/>
        <end position="436"/>
    </location>
</feature>
<evidence type="ECO:0000313" key="2">
    <source>
        <dbReference type="EMBL" id="CAA9534265.1"/>
    </source>
</evidence>
<keyword evidence="1" id="KW-1133">Transmembrane helix</keyword>
<feature type="transmembrane region" description="Helical" evidence="1">
    <location>
        <begin position="291"/>
        <end position="315"/>
    </location>
</feature>
<gene>
    <name evidence="2" type="ORF">AVDCRST_MAG23-1315</name>
</gene>
<feature type="transmembrane region" description="Helical" evidence="1">
    <location>
        <begin position="443"/>
        <end position="464"/>
    </location>
</feature>
<feature type="transmembrane region" description="Helical" evidence="1">
    <location>
        <begin position="378"/>
        <end position="398"/>
    </location>
</feature>
<feature type="transmembrane region" description="Helical" evidence="1">
    <location>
        <begin position="327"/>
        <end position="348"/>
    </location>
</feature>
<proteinExistence type="predicted"/>
<feature type="transmembrane region" description="Helical" evidence="1">
    <location>
        <begin position="171"/>
        <end position="188"/>
    </location>
</feature>
<dbReference type="AlphaFoldDB" id="A0A6J4TYU2"/>
<feature type="transmembrane region" description="Helical" evidence="1">
    <location>
        <begin position="20"/>
        <end position="39"/>
    </location>
</feature>
<feature type="transmembrane region" description="Helical" evidence="1">
    <location>
        <begin position="59"/>
        <end position="80"/>
    </location>
</feature>
<evidence type="ECO:0000256" key="1">
    <source>
        <dbReference type="SAM" id="Phobius"/>
    </source>
</evidence>
<organism evidence="2">
    <name type="scientific">uncultured Sphingosinicella sp</name>
    <dbReference type="NCBI Taxonomy" id="478748"/>
    <lineage>
        <taxon>Bacteria</taxon>
        <taxon>Pseudomonadati</taxon>
        <taxon>Pseudomonadota</taxon>
        <taxon>Alphaproteobacteria</taxon>
        <taxon>Sphingomonadales</taxon>
        <taxon>Sphingosinicellaceae</taxon>
        <taxon>Sphingosinicella</taxon>
        <taxon>environmental samples</taxon>
    </lineage>
</organism>
<keyword evidence="1" id="KW-0472">Membrane</keyword>
<feature type="transmembrane region" description="Helical" evidence="1">
    <location>
        <begin position="101"/>
        <end position="128"/>
    </location>
</feature>
<sequence>MMLKIARFELRQQLRSHVFWIVFAISGLMVAGALWVPELRVAIGGDLRLDAAETVVRTHLLWSLFYMFTAAAFVADAVLRDELSGFAPIIRSTPVTWRASLFGRFAGSFAATAICFASVPAAMLLTVLDPAVSRATLPGSAFATGFFVLGLPNLFLSAVFFFLLSTWWRSMIGTLIGAVALLSLYGVGAEPGGGRIWALLEPFGFAAWEQAGREPSLLVLNRALWLFVGLLGLAAVAVIHPPKPRREKGRAVVGEAITPAPAVMCLAPPRFGRATAARQFGARTVFELRQLLFAPSFVILLILGLGNAAATIWRLLSADPSAGAQGIVAALIDAFDLVPIVVAIFFAGELAWNEREHRVDELIGASAIPNAALLLPKLLALGAALLGLAVASAGAAVAVPGPFGVSGPSMSELLGWYILPRTFDWLLIGTLALFFQAVSPTKLAGWGLSVLFLVATLALDQAGFRDPIYHYGRYPGSPLPPALSGAGEAGWHRGYWGAFALLLLVLANATFARGRRESHRLAVASARLRGVPGWIATGAALSFVALGYLLSRS</sequence>
<dbReference type="EMBL" id="CADCWD010000051">
    <property type="protein sequence ID" value="CAA9534265.1"/>
    <property type="molecule type" value="Genomic_DNA"/>
</dbReference>